<keyword evidence="1" id="KW-0472">Membrane</keyword>
<proteinExistence type="predicted"/>
<organism evidence="2 3">
    <name type="scientific">Cyphomyrmex costatus</name>
    <dbReference type="NCBI Taxonomy" id="456900"/>
    <lineage>
        <taxon>Eukaryota</taxon>
        <taxon>Metazoa</taxon>
        <taxon>Ecdysozoa</taxon>
        <taxon>Arthropoda</taxon>
        <taxon>Hexapoda</taxon>
        <taxon>Insecta</taxon>
        <taxon>Pterygota</taxon>
        <taxon>Neoptera</taxon>
        <taxon>Endopterygota</taxon>
        <taxon>Hymenoptera</taxon>
        <taxon>Apocrita</taxon>
        <taxon>Aculeata</taxon>
        <taxon>Formicoidea</taxon>
        <taxon>Formicidae</taxon>
        <taxon>Myrmicinae</taxon>
        <taxon>Cyphomyrmex</taxon>
    </lineage>
</organism>
<evidence type="ECO:0000256" key="1">
    <source>
        <dbReference type="SAM" id="Phobius"/>
    </source>
</evidence>
<evidence type="ECO:0000313" key="2">
    <source>
        <dbReference type="EMBL" id="KYM99108.1"/>
    </source>
</evidence>
<keyword evidence="1" id="KW-1133">Transmembrane helix</keyword>
<dbReference type="EMBL" id="KQ977873">
    <property type="protein sequence ID" value="KYM99108.1"/>
    <property type="molecule type" value="Genomic_DNA"/>
</dbReference>
<reference evidence="2 3" key="1">
    <citation type="submission" date="2016-03" db="EMBL/GenBank/DDBJ databases">
        <title>Cyphomyrmex costatus WGS genome.</title>
        <authorList>
            <person name="Nygaard S."/>
            <person name="Hu H."/>
            <person name="Boomsma J."/>
            <person name="Zhang G."/>
        </authorList>
    </citation>
    <scope>NUCLEOTIDE SEQUENCE [LARGE SCALE GENOMIC DNA]</scope>
    <source>
        <strain evidence="2">MS0001</strain>
        <tissue evidence="2">Whole body</tissue>
    </source>
</reference>
<keyword evidence="1" id="KW-0812">Transmembrane</keyword>
<dbReference type="AlphaFoldDB" id="A0A195CG86"/>
<sequence length="169" mass="19868">IMILSILYISHNQSVYNFLKELKICLRELSVVDDTLEALGAPNEYHQLRNWIIRILMGCIAYVFYDIAIVLYINYTFYNNKIFSVKDIYLALALQYSECVNISNAMICGIVLGYTCSRFHQVNDRLRILYSDLFKINADYRCRKQNKSILVRECVTGAKYRMQSTWIIM</sequence>
<name>A0A195CG86_9HYME</name>
<dbReference type="Proteomes" id="UP000078542">
    <property type="component" value="Unassembled WGS sequence"/>
</dbReference>
<accession>A0A195CG86</accession>
<feature type="transmembrane region" description="Helical" evidence="1">
    <location>
        <begin position="51"/>
        <end position="73"/>
    </location>
</feature>
<gene>
    <name evidence="2" type="ORF">ALC62_10077</name>
</gene>
<evidence type="ECO:0000313" key="3">
    <source>
        <dbReference type="Proteomes" id="UP000078542"/>
    </source>
</evidence>
<feature type="non-terminal residue" evidence="2">
    <location>
        <position position="1"/>
    </location>
</feature>
<protein>
    <recommendedName>
        <fullName evidence="4">Gustatory receptor</fullName>
    </recommendedName>
</protein>
<evidence type="ECO:0008006" key="4">
    <source>
        <dbReference type="Google" id="ProtNLM"/>
    </source>
</evidence>
<keyword evidence="3" id="KW-1185">Reference proteome</keyword>